<reference evidence="2" key="2">
    <citation type="submission" date="2021-04" db="EMBL/GenBank/DDBJ databases">
        <authorList>
            <person name="Gilroy R."/>
        </authorList>
    </citation>
    <scope>NUCLEOTIDE SEQUENCE</scope>
    <source>
        <strain evidence="2">CHK33-5263</strain>
    </source>
</reference>
<keyword evidence="1" id="KW-0812">Transmembrane</keyword>
<accession>A0A9D2DYA7</accession>
<proteinExistence type="predicted"/>
<feature type="transmembrane region" description="Helical" evidence="1">
    <location>
        <begin position="70"/>
        <end position="87"/>
    </location>
</feature>
<keyword evidence="1" id="KW-0472">Membrane</keyword>
<dbReference type="EMBL" id="DXBS01000130">
    <property type="protein sequence ID" value="HIZ25204.1"/>
    <property type="molecule type" value="Genomic_DNA"/>
</dbReference>
<feature type="transmembrane region" description="Helical" evidence="1">
    <location>
        <begin position="16"/>
        <end position="38"/>
    </location>
</feature>
<organism evidence="2 3">
    <name type="scientific">Candidatus Gallimonas intestinigallinarum</name>
    <dbReference type="NCBI Taxonomy" id="2838604"/>
    <lineage>
        <taxon>Bacteria</taxon>
        <taxon>Bacillati</taxon>
        <taxon>Bacillota</taxon>
        <taxon>Clostridia</taxon>
        <taxon>Candidatus Gallimonas</taxon>
    </lineage>
</organism>
<keyword evidence="1" id="KW-1133">Transmembrane helix</keyword>
<name>A0A9D2DYA7_9FIRM</name>
<comment type="caution">
    <text evidence="2">The sequence shown here is derived from an EMBL/GenBank/DDBJ whole genome shotgun (WGS) entry which is preliminary data.</text>
</comment>
<reference evidence="2" key="1">
    <citation type="journal article" date="2021" name="PeerJ">
        <title>Extensive microbial diversity within the chicken gut microbiome revealed by metagenomics and culture.</title>
        <authorList>
            <person name="Gilroy R."/>
            <person name="Ravi A."/>
            <person name="Getino M."/>
            <person name="Pursley I."/>
            <person name="Horton D.L."/>
            <person name="Alikhan N.F."/>
            <person name="Baker D."/>
            <person name="Gharbi K."/>
            <person name="Hall N."/>
            <person name="Watson M."/>
            <person name="Adriaenssens E.M."/>
            <person name="Foster-Nyarko E."/>
            <person name="Jarju S."/>
            <person name="Secka A."/>
            <person name="Antonio M."/>
            <person name="Oren A."/>
            <person name="Chaudhuri R.R."/>
            <person name="La Ragione R."/>
            <person name="Hildebrand F."/>
            <person name="Pallen M.J."/>
        </authorList>
    </citation>
    <scope>NUCLEOTIDE SEQUENCE</scope>
    <source>
        <strain evidence="2">CHK33-5263</strain>
    </source>
</reference>
<sequence>MEIFRQIMEVFAAVPAWVPLILCPALTVAAAVAFAIFGGRRGYPLLAGILGAVGVALMSAGATVAEALCYAALFALIACAAGLLLLLPRRKKRMRRTSRDERIYQRFRAELENAPVPAANGQAAPVKECCFEPAPAVQEAPELNYALSLLGKLRQGELSATDRLEADMLGRTLSVMQGRLLTVEEKNTLNDCLASVLKLTAKYKL</sequence>
<evidence type="ECO:0000313" key="2">
    <source>
        <dbReference type="EMBL" id="HIZ25204.1"/>
    </source>
</evidence>
<evidence type="ECO:0000313" key="3">
    <source>
        <dbReference type="Proteomes" id="UP000824044"/>
    </source>
</evidence>
<evidence type="ECO:0000256" key="1">
    <source>
        <dbReference type="SAM" id="Phobius"/>
    </source>
</evidence>
<dbReference type="AlphaFoldDB" id="A0A9D2DYA7"/>
<dbReference type="Proteomes" id="UP000824044">
    <property type="component" value="Unassembled WGS sequence"/>
</dbReference>
<protein>
    <submittedName>
        <fullName evidence="2">Uncharacterized protein</fullName>
    </submittedName>
</protein>
<feature type="transmembrane region" description="Helical" evidence="1">
    <location>
        <begin position="45"/>
        <end position="64"/>
    </location>
</feature>
<gene>
    <name evidence="2" type="ORF">H9812_07060</name>
</gene>